<name>A0A8X7CQN5_9ARAC</name>
<organism evidence="2 3">
    <name type="scientific">Trichonephila inaurata madagascariensis</name>
    <dbReference type="NCBI Taxonomy" id="2747483"/>
    <lineage>
        <taxon>Eukaryota</taxon>
        <taxon>Metazoa</taxon>
        <taxon>Ecdysozoa</taxon>
        <taxon>Arthropoda</taxon>
        <taxon>Chelicerata</taxon>
        <taxon>Arachnida</taxon>
        <taxon>Araneae</taxon>
        <taxon>Araneomorphae</taxon>
        <taxon>Entelegynae</taxon>
        <taxon>Araneoidea</taxon>
        <taxon>Nephilidae</taxon>
        <taxon>Trichonephila</taxon>
        <taxon>Trichonephila inaurata</taxon>
    </lineage>
</organism>
<protein>
    <submittedName>
        <fullName evidence="2">Uncharacterized protein</fullName>
    </submittedName>
</protein>
<evidence type="ECO:0000313" key="3">
    <source>
        <dbReference type="Proteomes" id="UP000886998"/>
    </source>
</evidence>
<reference evidence="2" key="1">
    <citation type="submission" date="2020-08" db="EMBL/GenBank/DDBJ databases">
        <title>Multicomponent nature underlies the extraordinary mechanical properties of spider dragline silk.</title>
        <authorList>
            <person name="Kono N."/>
            <person name="Nakamura H."/>
            <person name="Mori M."/>
            <person name="Yoshida Y."/>
            <person name="Ohtoshi R."/>
            <person name="Malay A.D."/>
            <person name="Moran D.A.P."/>
            <person name="Tomita M."/>
            <person name="Numata K."/>
            <person name="Arakawa K."/>
        </authorList>
    </citation>
    <scope>NUCLEOTIDE SEQUENCE</scope>
</reference>
<feature type="compositionally biased region" description="Low complexity" evidence="1">
    <location>
        <begin position="61"/>
        <end position="74"/>
    </location>
</feature>
<accession>A0A8X7CQN5</accession>
<dbReference type="AlphaFoldDB" id="A0A8X7CQN5"/>
<sequence>MSNCMRGITFDNKEDLKNWLNHIFDSRSGDIWRNAIDKYVERVEEEITYKHGSGTYKKNGNQSVSQASPSNSSPTICSNDAIHLYETHFHLHFAEIFKCETSDLSPHKKVFLYHGGNDR</sequence>
<evidence type="ECO:0000256" key="1">
    <source>
        <dbReference type="SAM" id="MobiDB-lite"/>
    </source>
</evidence>
<feature type="region of interest" description="Disordered" evidence="1">
    <location>
        <begin position="52"/>
        <end position="74"/>
    </location>
</feature>
<dbReference type="EMBL" id="BMAV01022431">
    <property type="protein sequence ID" value="GFY77388.1"/>
    <property type="molecule type" value="Genomic_DNA"/>
</dbReference>
<evidence type="ECO:0000313" key="2">
    <source>
        <dbReference type="EMBL" id="GFY77388.1"/>
    </source>
</evidence>
<dbReference type="Proteomes" id="UP000886998">
    <property type="component" value="Unassembled WGS sequence"/>
</dbReference>
<gene>
    <name evidence="2" type="ORF">TNIN_407081</name>
</gene>
<dbReference type="OrthoDB" id="616263at2759"/>
<proteinExistence type="predicted"/>
<comment type="caution">
    <text evidence="2">The sequence shown here is derived from an EMBL/GenBank/DDBJ whole genome shotgun (WGS) entry which is preliminary data.</text>
</comment>
<keyword evidence="3" id="KW-1185">Reference proteome</keyword>